<dbReference type="Proteomes" id="UP000478836">
    <property type="component" value="Unassembled WGS sequence"/>
</dbReference>
<dbReference type="GO" id="GO:0005524">
    <property type="term" value="F:ATP binding"/>
    <property type="evidence" value="ECO:0007669"/>
    <property type="project" value="UniProtKB-KW"/>
</dbReference>
<protein>
    <submittedName>
        <fullName evidence="6">Phosphate ABC transporter ATP-binding protein</fullName>
    </submittedName>
</protein>
<dbReference type="PANTHER" id="PTHR43423">
    <property type="entry name" value="ABC TRANSPORTER I FAMILY MEMBER 17"/>
    <property type="match status" value="1"/>
</dbReference>
<keyword evidence="1" id="KW-0813">Transport</keyword>
<evidence type="ECO:0000313" key="6">
    <source>
        <dbReference type="EMBL" id="KAB1862730.1"/>
    </source>
</evidence>
<keyword evidence="3 6" id="KW-0067">ATP-binding</keyword>
<dbReference type="Pfam" id="PF00005">
    <property type="entry name" value="ABC_tran"/>
    <property type="match status" value="1"/>
</dbReference>
<dbReference type="InterPro" id="IPR003439">
    <property type="entry name" value="ABC_transporter-like_ATP-bd"/>
</dbReference>
<dbReference type="EMBL" id="WAAO01000003">
    <property type="protein sequence ID" value="KAB1862730.1"/>
    <property type="molecule type" value="Genomic_DNA"/>
</dbReference>
<keyword evidence="2" id="KW-0547">Nucleotide-binding</keyword>
<dbReference type="RefSeq" id="WP_083512991.1">
    <property type="nucleotide sequence ID" value="NZ_JAQEIV010000006.1"/>
</dbReference>
<dbReference type="NCBIfam" id="TIGR00972">
    <property type="entry name" value="3a0107s01c2"/>
    <property type="match status" value="1"/>
</dbReference>
<dbReference type="PANTHER" id="PTHR43423:SF1">
    <property type="entry name" value="ABC TRANSPORTER I FAMILY MEMBER 17"/>
    <property type="match status" value="1"/>
</dbReference>
<feature type="domain" description="ABC transporter" evidence="5">
    <location>
        <begin position="32"/>
        <end position="272"/>
    </location>
</feature>
<evidence type="ECO:0000313" key="7">
    <source>
        <dbReference type="Proteomes" id="UP000478836"/>
    </source>
</evidence>
<dbReference type="InterPro" id="IPR027417">
    <property type="entry name" value="P-loop_NTPase"/>
</dbReference>
<dbReference type="GeneID" id="77478203"/>
<sequence length="287" mass="31813">MSTPTGSAATATHTNFHAAETRRLAATPSGLIRCEDVNVYYGDFRAVTGVNLEFGRNEITALIGPSGCGKSTLLRSLNRMNDLVDGARVEGTVLFQDEDIYAKAVDPIEVRRRIGMVFQKPNPFPKSIYDNIAYGPRVTGMKVDNMDDLVEEALTRSALWGEVRDKLKQSAFGLSGGQQQRLCIARTIAVQPDVILMDEPCSALDPIATSRIEDLMHELRKDYTIIIVTHNMQQAARVADRTAFFTALADESTGDRTGVLVEYDLTRNIFEQPQDQRTEDYISGRFG</sequence>
<name>A0ABQ6V4S3_9MICO</name>
<keyword evidence="4" id="KW-1278">Translocase</keyword>
<evidence type="ECO:0000256" key="4">
    <source>
        <dbReference type="ARBA" id="ARBA00022967"/>
    </source>
</evidence>
<gene>
    <name evidence="6" type="primary">pstB</name>
    <name evidence="6" type="ORF">F6A08_17180</name>
</gene>
<dbReference type="CDD" id="cd03260">
    <property type="entry name" value="ABC_PstB_phosphate_transporter"/>
    <property type="match status" value="1"/>
</dbReference>
<reference evidence="7" key="1">
    <citation type="submission" date="2019-09" db="EMBL/GenBank/DDBJ databases">
        <title>Whole genome sequencing of Microbacterium maritypicum.</title>
        <authorList>
            <person name="Lenchi N."/>
        </authorList>
    </citation>
    <scope>NUCLEOTIDE SEQUENCE [LARGE SCALE GENOMIC DNA]</scope>
    <source>
        <strain evidence="7">G1</strain>
    </source>
</reference>
<evidence type="ECO:0000256" key="3">
    <source>
        <dbReference type="ARBA" id="ARBA00022840"/>
    </source>
</evidence>
<organism evidence="6 7">
    <name type="scientific">Microbacterium algeriense</name>
    <dbReference type="NCBI Taxonomy" id="2615184"/>
    <lineage>
        <taxon>Bacteria</taxon>
        <taxon>Bacillati</taxon>
        <taxon>Actinomycetota</taxon>
        <taxon>Actinomycetes</taxon>
        <taxon>Micrococcales</taxon>
        <taxon>Microbacteriaceae</taxon>
        <taxon>Microbacterium</taxon>
    </lineage>
</organism>
<evidence type="ECO:0000256" key="1">
    <source>
        <dbReference type="ARBA" id="ARBA00022448"/>
    </source>
</evidence>
<dbReference type="PROSITE" id="PS50893">
    <property type="entry name" value="ABC_TRANSPORTER_2"/>
    <property type="match status" value="1"/>
</dbReference>
<accession>A0ABQ6V4S3</accession>
<dbReference type="InterPro" id="IPR003593">
    <property type="entry name" value="AAA+_ATPase"/>
</dbReference>
<comment type="caution">
    <text evidence="6">The sequence shown here is derived from an EMBL/GenBank/DDBJ whole genome shotgun (WGS) entry which is preliminary data.</text>
</comment>
<dbReference type="InterPro" id="IPR017871">
    <property type="entry name" value="ABC_transporter-like_CS"/>
</dbReference>
<dbReference type="InterPro" id="IPR005670">
    <property type="entry name" value="PstB-like"/>
</dbReference>
<dbReference type="SMART" id="SM00382">
    <property type="entry name" value="AAA"/>
    <property type="match status" value="1"/>
</dbReference>
<dbReference type="PROSITE" id="PS00211">
    <property type="entry name" value="ABC_TRANSPORTER_1"/>
    <property type="match status" value="1"/>
</dbReference>
<dbReference type="SUPFAM" id="SSF52540">
    <property type="entry name" value="P-loop containing nucleoside triphosphate hydrolases"/>
    <property type="match status" value="1"/>
</dbReference>
<evidence type="ECO:0000259" key="5">
    <source>
        <dbReference type="PROSITE" id="PS50893"/>
    </source>
</evidence>
<proteinExistence type="predicted"/>
<keyword evidence="7" id="KW-1185">Reference proteome</keyword>
<dbReference type="Gene3D" id="3.40.50.300">
    <property type="entry name" value="P-loop containing nucleotide triphosphate hydrolases"/>
    <property type="match status" value="1"/>
</dbReference>
<evidence type="ECO:0000256" key="2">
    <source>
        <dbReference type="ARBA" id="ARBA00022741"/>
    </source>
</evidence>